<keyword evidence="8" id="KW-0547">Nucleotide-binding</keyword>
<evidence type="ECO:0000256" key="2">
    <source>
        <dbReference type="ARBA" id="ARBA00004651"/>
    </source>
</evidence>
<dbReference type="InterPro" id="IPR005467">
    <property type="entry name" value="His_kinase_dom"/>
</dbReference>
<evidence type="ECO:0000259" key="15">
    <source>
        <dbReference type="PROSITE" id="PS50109"/>
    </source>
</evidence>
<evidence type="ECO:0000256" key="13">
    <source>
        <dbReference type="ARBA" id="ARBA00023136"/>
    </source>
</evidence>
<dbReference type="PRINTS" id="PR00344">
    <property type="entry name" value="BCTRLSENSOR"/>
</dbReference>
<sequence length="489" mass="55609">MSIRTRLQVALWAMVIVPNIIMISLIISLLYFLSDQTLHELMTNEKYYKDRQAVALGELSYVLRYEPERMENDQYLNDFQKRLAELQAGVVLEREGYPPAVTPMLREAAPHEDWGKLVDDNRDQITLDGYLYQIVRQDVVFADGVEGKVLLLRQQEQLPIYWKIIFIAIGLFALVGTSIFLTYIVSRSIIKPLYSLKRSAEQISEGMLDGEVKPMNKDEIGELSIAFEAMRQRLKGSIEDRLQEEENRKRLLSHISHDLKTPITAIKGYIEGILDGVANTQEKQEKYLRTVYRKATDMDRLIDELFLFSKLDMQHVAYDFKPIDIRRYIMHFAEDQQIDLEKAGITLALQGIEGEPLMVAADTEKLSRVFHNIIGNSVKYMMDETSDDEGRIVISLHGLPGGYIQFEISDNGPGVAPDALPMLFDQFYRTEQSRSTETGGSGLGLAIVKQIVQGHGGHVEAKLPASGGLAITVTLRQWMNDHEHDAESR</sequence>
<evidence type="ECO:0000256" key="9">
    <source>
        <dbReference type="ARBA" id="ARBA00022777"/>
    </source>
</evidence>
<evidence type="ECO:0000256" key="7">
    <source>
        <dbReference type="ARBA" id="ARBA00022692"/>
    </source>
</evidence>
<comment type="subcellular location">
    <subcellularLocation>
        <location evidence="2">Cell membrane</location>
        <topology evidence="2">Multi-pass membrane protein</topology>
    </subcellularLocation>
</comment>
<evidence type="ECO:0000256" key="1">
    <source>
        <dbReference type="ARBA" id="ARBA00000085"/>
    </source>
</evidence>
<keyword evidence="5" id="KW-0597">Phosphoprotein</keyword>
<dbReference type="SUPFAM" id="SSF47384">
    <property type="entry name" value="Homodimeric domain of signal transducing histidine kinase"/>
    <property type="match status" value="1"/>
</dbReference>
<dbReference type="InterPro" id="IPR003660">
    <property type="entry name" value="HAMP_dom"/>
</dbReference>
<dbReference type="Pfam" id="PF02518">
    <property type="entry name" value="HATPase_c"/>
    <property type="match status" value="1"/>
</dbReference>
<feature type="domain" description="HAMP" evidence="16">
    <location>
        <begin position="187"/>
        <end position="239"/>
    </location>
</feature>
<dbReference type="EC" id="2.7.13.3" evidence="3"/>
<dbReference type="PROSITE" id="PS50885">
    <property type="entry name" value="HAMP"/>
    <property type="match status" value="1"/>
</dbReference>
<dbReference type="CDD" id="cd00082">
    <property type="entry name" value="HisKA"/>
    <property type="match status" value="1"/>
</dbReference>
<evidence type="ECO:0000256" key="5">
    <source>
        <dbReference type="ARBA" id="ARBA00022553"/>
    </source>
</evidence>
<dbReference type="SUPFAM" id="SSF158472">
    <property type="entry name" value="HAMP domain-like"/>
    <property type="match status" value="1"/>
</dbReference>
<dbReference type="Pfam" id="PF00672">
    <property type="entry name" value="HAMP"/>
    <property type="match status" value="1"/>
</dbReference>
<dbReference type="Gene3D" id="1.10.287.130">
    <property type="match status" value="1"/>
</dbReference>
<evidence type="ECO:0000256" key="8">
    <source>
        <dbReference type="ARBA" id="ARBA00022741"/>
    </source>
</evidence>
<dbReference type="EMBL" id="JACXZA010000001">
    <property type="protein sequence ID" value="MBD3918331.1"/>
    <property type="molecule type" value="Genomic_DNA"/>
</dbReference>
<reference evidence="17 18" key="1">
    <citation type="submission" date="2020-09" db="EMBL/GenBank/DDBJ databases">
        <title>Paenibacillus sp. strain PR3 16S rRNA gene Genome sequencing and assembly.</title>
        <authorList>
            <person name="Kim J."/>
        </authorList>
    </citation>
    <scope>NUCLEOTIDE SEQUENCE [LARGE SCALE GENOMIC DNA]</scope>
    <source>
        <strain evidence="17 18">PR3</strain>
    </source>
</reference>
<organism evidence="17 18">
    <name type="scientific">Paenibacillus terricola</name>
    <dbReference type="NCBI Taxonomy" id="2763503"/>
    <lineage>
        <taxon>Bacteria</taxon>
        <taxon>Bacillati</taxon>
        <taxon>Bacillota</taxon>
        <taxon>Bacilli</taxon>
        <taxon>Bacillales</taxon>
        <taxon>Paenibacillaceae</taxon>
        <taxon>Paenibacillus</taxon>
    </lineage>
</organism>
<name>A0ABR8MSS1_9BACL</name>
<gene>
    <name evidence="17" type="ORF">H8B09_06155</name>
</gene>
<evidence type="ECO:0000313" key="17">
    <source>
        <dbReference type="EMBL" id="MBD3918331.1"/>
    </source>
</evidence>
<dbReference type="SMART" id="SM00387">
    <property type="entry name" value="HATPase_c"/>
    <property type="match status" value="1"/>
</dbReference>
<keyword evidence="4" id="KW-1003">Cell membrane</keyword>
<dbReference type="PANTHER" id="PTHR45528:SF1">
    <property type="entry name" value="SENSOR HISTIDINE KINASE CPXA"/>
    <property type="match status" value="1"/>
</dbReference>
<dbReference type="RefSeq" id="WP_191202533.1">
    <property type="nucleotide sequence ID" value="NZ_JACXZA010000001.1"/>
</dbReference>
<evidence type="ECO:0000256" key="11">
    <source>
        <dbReference type="ARBA" id="ARBA00022989"/>
    </source>
</evidence>
<dbReference type="InterPro" id="IPR036890">
    <property type="entry name" value="HATPase_C_sf"/>
</dbReference>
<keyword evidence="7 14" id="KW-0812">Transmembrane</keyword>
<keyword evidence="18" id="KW-1185">Reference proteome</keyword>
<dbReference type="Pfam" id="PF00512">
    <property type="entry name" value="HisKA"/>
    <property type="match status" value="1"/>
</dbReference>
<evidence type="ECO:0000256" key="6">
    <source>
        <dbReference type="ARBA" id="ARBA00022679"/>
    </source>
</evidence>
<dbReference type="InterPro" id="IPR003661">
    <property type="entry name" value="HisK_dim/P_dom"/>
</dbReference>
<comment type="caution">
    <text evidence="17">The sequence shown here is derived from an EMBL/GenBank/DDBJ whole genome shotgun (WGS) entry which is preliminary data.</text>
</comment>
<evidence type="ECO:0000259" key="16">
    <source>
        <dbReference type="PROSITE" id="PS50885"/>
    </source>
</evidence>
<evidence type="ECO:0000256" key="10">
    <source>
        <dbReference type="ARBA" id="ARBA00022840"/>
    </source>
</evidence>
<dbReference type="SMART" id="SM00304">
    <property type="entry name" value="HAMP"/>
    <property type="match status" value="1"/>
</dbReference>
<keyword evidence="9" id="KW-0418">Kinase</keyword>
<keyword evidence="6" id="KW-0808">Transferase</keyword>
<dbReference type="InterPro" id="IPR004358">
    <property type="entry name" value="Sig_transdc_His_kin-like_C"/>
</dbReference>
<dbReference type="Proteomes" id="UP000609346">
    <property type="component" value="Unassembled WGS sequence"/>
</dbReference>
<comment type="catalytic activity">
    <reaction evidence="1">
        <text>ATP + protein L-histidine = ADP + protein N-phospho-L-histidine.</text>
        <dbReference type="EC" id="2.7.13.3"/>
    </reaction>
</comment>
<keyword evidence="10" id="KW-0067">ATP-binding</keyword>
<evidence type="ECO:0000256" key="4">
    <source>
        <dbReference type="ARBA" id="ARBA00022475"/>
    </source>
</evidence>
<dbReference type="Gene3D" id="6.10.340.10">
    <property type="match status" value="1"/>
</dbReference>
<evidence type="ECO:0000256" key="3">
    <source>
        <dbReference type="ARBA" id="ARBA00012438"/>
    </source>
</evidence>
<accession>A0ABR8MSS1</accession>
<dbReference type="Gene3D" id="3.30.565.10">
    <property type="entry name" value="Histidine kinase-like ATPase, C-terminal domain"/>
    <property type="match status" value="1"/>
</dbReference>
<feature type="transmembrane region" description="Helical" evidence="14">
    <location>
        <begin position="9"/>
        <end position="33"/>
    </location>
</feature>
<protein>
    <recommendedName>
        <fullName evidence="3">histidine kinase</fullName>
        <ecNumber evidence="3">2.7.13.3</ecNumber>
    </recommendedName>
</protein>
<dbReference type="CDD" id="cd00075">
    <property type="entry name" value="HATPase"/>
    <property type="match status" value="1"/>
</dbReference>
<evidence type="ECO:0000256" key="12">
    <source>
        <dbReference type="ARBA" id="ARBA00023012"/>
    </source>
</evidence>
<feature type="domain" description="Histidine kinase" evidence="15">
    <location>
        <begin position="254"/>
        <end position="479"/>
    </location>
</feature>
<dbReference type="InterPro" id="IPR050398">
    <property type="entry name" value="HssS/ArlS-like"/>
</dbReference>
<dbReference type="InterPro" id="IPR003594">
    <property type="entry name" value="HATPase_dom"/>
</dbReference>
<keyword evidence="11 14" id="KW-1133">Transmembrane helix</keyword>
<evidence type="ECO:0000256" key="14">
    <source>
        <dbReference type="SAM" id="Phobius"/>
    </source>
</evidence>
<dbReference type="SMART" id="SM00388">
    <property type="entry name" value="HisKA"/>
    <property type="match status" value="1"/>
</dbReference>
<keyword evidence="13 14" id="KW-0472">Membrane</keyword>
<dbReference type="PROSITE" id="PS50109">
    <property type="entry name" value="HIS_KIN"/>
    <property type="match status" value="1"/>
</dbReference>
<dbReference type="CDD" id="cd06225">
    <property type="entry name" value="HAMP"/>
    <property type="match status" value="1"/>
</dbReference>
<keyword evidence="12" id="KW-0902">Two-component regulatory system</keyword>
<dbReference type="PANTHER" id="PTHR45528">
    <property type="entry name" value="SENSOR HISTIDINE KINASE CPXA"/>
    <property type="match status" value="1"/>
</dbReference>
<dbReference type="SUPFAM" id="SSF55874">
    <property type="entry name" value="ATPase domain of HSP90 chaperone/DNA topoisomerase II/histidine kinase"/>
    <property type="match status" value="1"/>
</dbReference>
<proteinExistence type="predicted"/>
<feature type="transmembrane region" description="Helical" evidence="14">
    <location>
        <begin position="160"/>
        <end position="185"/>
    </location>
</feature>
<dbReference type="InterPro" id="IPR036097">
    <property type="entry name" value="HisK_dim/P_sf"/>
</dbReference>
<evidence type="ECO:0000313" key="18">
    <source>
        <dbReference type="Proteomes" id="UP000609346"/>
    </source>
</evidence>